<comment type="caution">
    <text evidence="14">The sequence shown here is derived from an EMBL/GenBank/DDBJ whole genome shotgun (WGS) entry which is preliminary data.</text>
</comment>
<feature type="region of interest" description="Disordered" evidence="11">
    <location>
        <begin position="468"/>
        <end position="512"/>
    </location>
</feature>
<evidence type="ECO:0000313" key="15">
    <source>
        <dbReference type="Proteomes" id="UP000659654"/>
    </source>
</evidence>
<dbReference type="Proteomes" id="UP000659654">
    <property type="component" value="Unassembled WGS sequence"/>
</dbReference>
<dbReference type="Pfam" id="PF05380">
    <property type="entry name" value="Peptidase_A17"/>
    <property type="match status" value="1"/>
</dbReference>
<dbReference type="InterPro" id="IPR012337">
    <property type="entry name" value="RNaseH-like_sf"/>
</dbReference>
<evidence type="ECO:0000256" key="6">
    <source>
        <dbReference type="ARBA" id="ARBA00022741"/>
    </source>
</evidence>
<reference evidence="14" key="1">
    <citation type="submission" date="2020-09" db="EMBL/GenBank/DDBJ databases">
        <authorList>
            <person name="Kikuchi T."/>
        </authorList>
    </citation>
    <scope>NUCLEOTIDE SEQUENCE</scope>
    <source>
        <strain evidence="14">Ka4C1</strain>
    </source>
</reference>
<feature type="compositionally biased region" description="Low complexity" evidence="11">
    <location>
        <begin position="153"/>
        <end position="169"/>
    </location>
</feature>
<accession>A0A7I8XA15</accession>
<evidence type="ECO:0000256" key="10">
    <source>
        <dbReference type="ARBA" id="ARBA00048113"/>
    </source>
</evidence>
<keyword evidence="7" id="KW-0418">Kinase</keyword>
<feature type="region of interest" description="Disordered" evidence="11">
    <location>
        <begin position="360"/>
        <end position="386"/>
    </location>
</feature>
<dbReference type="InterPro" id="IPR009878">
    <property type="entry name" value="Phlebovirus_G2_fusion"/>
</dbReference>
<dbReference type="Gene3D" id="3.30.70.270">
    <property type="match status" value="1"/>
</dbReference>
<dbReference type="SUPFAM" id="SSF56672">
    <property type="entry name" value="DNA/RNA polymerases"/>
    <property type="match status" value="1"/>
</dbReference>
<dbReference type="PANTHER" id="PTHR47331">
    <property type="entry name" value="PHD-TYPE DOMAIN-CONTAINING PROTEIN"/>
    <property type="match status" value="1"/>
</dbReference>
<evidence type="ECO:0000256" key="1">
    <source>
        <dbReference type="ARBA" id="ARBA00007587"/>
    </source>
</evidence>
<keyword evidence="15" id="KW-1185">Reference proteome</keyword>
<evidence type="ECO:0000256" key="7">
    <source>
        <dbReference type="ARBA" id="ARBA00022777"/>
    </source>
</evidence>
<evidence type="ECO:0000256" key="9">
    <source>
        <dbReference type="ARBA" id="ARBA00046642"/>
    </source>
</evidence>
<evidence type="ECO:0000256" key="2">
    <source>
        <dbReference type="ARBA" id="ARBA00012118"/>
    </source>
</evidence>
<dbReference type="InterPro" id="IPR008042">
    <property type="entry name" value="Retrotrans_Pao"/>
</dbReference>
<dbReference type="GO" id="GO:0015074">
    <property type="term" value="P:DNA integration"/>
    <property type="evidence" value="ECO:0007669"/>
    <property type="project" value="InterPro"/>
</dbReference>
<evidence type="ECO:0000256" key="5">
    <source>
        <dbReference type="ARBA" id="ARBA00022679"/>
    </source>
</evidence>
<dbReference type="Gene3D" id="3.10.10.10">
    <property type="entry name" value="HIV Type 1 Reverse Transcriptase, subunit A, domain 1"/>
    <property type="match status" value="1"/>
</dbReference>
<dbReference type="GO" id="GO:0071897">
    <property type="term" value="P:DNA biosynthetic process"/>
    <property type="evidence" value="ECO:0007669"/>
    <property type="project" value="UniProtKB-KW"/>
</dbReference>
<dbReference type="SMR" id="A0A7I8XA15"/>
<organism evidence="14 15">
    <name type="scientific">Bursaphelenchus xylophilus</name>
    <name type="common">Pinewood nematode worm</name>
    <name type="synonym">Aphelenchoides xylophilus</name>
    <dbReference type="NCBI Taxonomy" id="6326"/>
    <lineage>
        <taxon>Eukaryota</taxon>
        <taxon>Metazoa</taxon>
        <taxon>Ecdysozoa</taxon>
        <taxon>Nematoda</taxon>
        <taxon>Chromadorea</taxon>
        <taxon>Rhabditida</taxon>
        <taxon>Tylenchina</taxon>
        <taxon>Tylenchomorpha</taxon>
        <taxon>Aphelenchoidea</taxon>
        <taxon>Aphelenchoididae</taxon>
        <taxon>Bursaphelenchus</taxon>
    </lineage>
</organism>
<keyword evidence="4" id="KW-0237">DNA synthesis</keyword>
<dbReference type="Pfam" id="PF03564">
    <property type="entry name" value="DUF1759"/>
    <property type="match status" value="1"/>
</dbReference>
<dbReference type="Gene3D" id="3.30.420.10">
    <property type="entry name" value="Ribonuclease H-like superfamily/Ribonuclease H"/>
    <property type="match status" value="1"/>
</dbReference>
<dbReference type="GO" id="GO:0005524">
    <property type="term" value="F:ATP binding"/>
    <property type="evidence" value="ECO:0007669"/>
    <property type="project" value="UniProtKB-KW"/>
</dbReference>
<keyword evidence="12" id="KW-0472">Membrane</keyword>
<evidence type="ECO:0000256" key="11">
    <source>
        <dbReference type="SAM" id="MobiDB-lite"/>
    </source>
</evidence>
<dbReference type="PROSITE" id="PS50994">
    <property type="entry name" value="INTEGRASE"/>
    <property type="match status" value="1"/>
</dbReference>
<dbReference type="InterPro" id="IPR043128">
    <property type="entry name" value="Rev_trsase/Diguanyl_cyclase"/>
</dbReference>
<comment type="subunit">
    <text evidence="9">Homotetramer. Tetramerization from dimerization is induced by ATP and increases catalytic efficiency due to a high affinity for thymidine. Tetramerization is inhibited by phosphorylation at Ser-13. Interacts (via the KEN box) with FZR1.</text>
</comment>
<evidence type="ECO:0000313" key="14">
    <source>
        <dbReference type="EMBL" id="CAD5228313.1"/>
    </source>
</evidence>
<keyword evidence="12" id="KW-0812">Transmembrane</keyword>
<protein>
    <recommendedName>
        <fullName evidence="3">Thymidine kinase, cytosolic</fullName>
        <ecNumber evidence="2">2.7.1.21</ecNumber>
    </recommendedName>
</protein>
<evidence type="ECO:0000259" key="13">
    <source>
        <dbReference type="PROSITE" id="PS50994"/>
    </source>
</evidence>
<keyword evidence="12" id="KW-1133">Transmembrane helix</keyword>
<dbReference type="InterPro" id="IPR005312">
    <property type="entry name" value="DUF1759"/>
</dbReference>
<feature type="region of interest" description="Disordered" evidence="11">
    <location>
        <begin position="152"/>
        <end position="174"/>
    </location>
</feature>
<feature type="region of interest" description="Disordered" evidence="11">
    <location>
        <begin position="2055"/>
        <end position="2080"/>
    </location>
</feature>
<dbReference type="SUPFAM" id="SSF52540">
    <property type="entry name" value="P-loop containing nucleoside triphosphate hydrolases"/>
    <property type="match status" value="1"/>
</dbReference>
<dbReference type="PANTHER" id="PTHR47331:SF1">
    <property type="entry name" value="GAG-LIKE PROTEIN"/>
    <property type="match status" value="1"/>
</dbReference>
<sequence length="2732" mass="308713">MDSPSGKIRQAIGLAKRRLQDALRSYLQIQKEIDLNPAEINDEQLYNTFETAHDVFRRLSRNVQRLDELHNQWQRIIETNPSEQTTFDNYITAHGDFRPLVEEGRTAVDHLRLRIGLLREATSNRLELTDPNDLYDNGEGTLDIVPSNEAVFSTPTTPTRPSTPATPATQVNPPAELNQPSPGWMDLLFLPNVSIPQFNGNPSRWNEFWDLFNAMVNNRKLEPCLKLFQLRSCLEGEAKAALSHLGNSNADYNIAVQTLKDLYGDPLRVTHRLRAEILQFRILDKGSINLYRGWSRLHQLYSQLLSMGDPADTTLLAQVIESKFPRYVLQKVYKDATIIPKGKQMLDAVGDVLRKEANIDRMISDNHGDQKRLPNRPNTPRRPDQLISHYNADQDEKNPNGPSCHLCEGRHLTYKCSKYGEPQERQRQASLKKLCRNCLLPGHFVPECPSKHSCRHCNQRHHSSMCFRNNPAGPSRPAQKSKPAQKVTFAPIPAKTTPSAKTRPPSNPRKEKTHVVINEDELDDNDQSEQAFLTNTKPKPKLSTTLLMTTEVEAINPDISKVSRPAVLFSDSGSTRSFITEKLASNLKLRPLSDEITTVNVNTFGDHSETFNTKTYNLLIRDPAHPKKTTKISVLSIPNMTSSMLAALPTDFHETPLTVTKVRPSILLGMDNLDICRSTGEPVDLPSGFKLSHSKIGRFIYGEGKASPVPRTNAHTHHSYMMEMAIPLPTTEGSITAIAGPMWSGKTTLLLEKLNEFPEQSRILRIRHVADIRYTEDNQIVTHDGQTHACMRIADLNSTIALLNAYDVLAIDGAHFFPELAVVCQKIRDLGKTIIVTGLLNGTYLDNPTPKTNYNFAPLWAIADLRHTLLGNCDICGEPASYSKRIVPNPTDPTDISQWVGGKDKYATLCPTCDTAYTTQHSPQVFHISIPTEETPKDSSTEPVSICVKHTEQKQLSSLLTKFWTLEHLGIHDDPSRNDDDLAMEAFLKTVTRNEEGRYVCRWPWKGTPTTLQSNFGRCLGRLRSTLRRLSANPTLLQQYSEIFSDQLTKGIIEEVPLNQPSQGPLHYIPHQPVITPDKTTTKLRVVYDASCKTPNGKSLNDHMFRGPVLLPELVGMLLRFRVTKIPLLSDVEKAFLQLSLDERDRDCTRFLWVRDVTQPAEGANLMVFRFNRVCFGVVSSPFLLAACVDYHLQHYPHPLAKAMRKNSYVDNVLIECSDVQEATDAYHLSRQIFSEAKMNLREFQSSHPTVKAFLEQQGEKIPEIVKFLGLQWNTNTDILTLVPWKTPNSEQLATKRTILKRIASLFDPLGFHAPLILQAKLLLQKLWQQGKDWDIPLQEDLLSEWNQIQSLLETSTMPTLQRHVCPFSSDSAELHVFCDASDRAYAAVAYLRTQSGDLIDVSFLIGKSRLGPIKGMTVPRLELLGLLIGSNLARTIATELPSIRLTNIFLWTDSRIVHTWLLSRRTLPIFVKNRVNSIWQNVPNASIRYVPTAENPADSATKRCPPSQLWLEGPAWLRQSPSQWPNQPELYEAPEDITAVAEVTTAPIPLIDATRFSRWTILIHTLVCVLQYLATVLSTSNTAQRKYPWLSVYTTPSTPHTTQFHTAEKLFFRLMQQERPPTKAQQHELNLYQDSEQIFRCRTRLAHASLPTTAQNPIFLPSPHYGTALYIHHIHQLLGHASTSTTLCHLRYRVWIPKARRLVQSSIRQCSCRTLKPFALPPFPNYPHMRVQPNPPFHYTGLDYGGPISVSITTTDTIKTYICLFTCLTSRAVHLELVLDLSTLAFLQALRKFISRRGTPAEVWSDNAPQFRLATQAITLAWAESEDVQSYLATRGIKWSFITESAPWQGGSWERLMGVTKTALKRAIGKKKISLPEMMTVLTEVEAIVNSRPLTFVPSKIDDQSFHPIRPIDCIQPGAFIGVPLLDPWDPEDGTFEPKPSSVTKLMDLWRKQQRIINQFWKIWSSEYLLTLAERHQTTHKQDRSAIDRLPVKGEVVLVHEEGLGRGKWQMAKILEIVTPNKIQIQLATPPHLVLHRSPKHLYPLELQPEIPNATEGIPRTSNQQDSPPPPRRNPRKNSSSTTLVAYFLGVVLINTVSATDSLPNPCTAEDCAPWRWDCCTAIQKTGIFIWMGVLLALIPFICVLLAIHTWIWRTARWIWTRCRPQNPRQPRYQAPHRIRRLLRTTGTIYLLFGLFPWVNGCSEVTALTASTHNCRFDEESNVETCSLSQSIQLSLRPINETSCLRITTPLNGSYMLRLTTLQLKFKCNFKYGYHTRDFATTVESVHRCDMASNSYCQGYQCEKVSTSDDLPEFSLLARRAPGYSHCTRACGCATCGCFLCSPGCNFWRLYALPKTNNIYLIGRCPTWTITASVILEVGGKTSLIQLVAAKPVHVGDEIFTLQAISTPQVPILYQPMVIKVGTNEAITTAASDPQQPAPGSLGVFQCRSEDDARRFQCTFPHETCSCSPSDFHTKCTCNYRNPMDLWHSQEVKLPFTSGPIKIDYQNHTITAEIAQQTAILVHIAFQNATISTFHYRAKCAPSVIQQLTGCKSCHSGAQAIIFCQSKFPTTINVDCDGTNVQSFPCNNITFQLNIYTDEAEFNKNCSYSCSDKSDGTLHLFGKLHTMTIPPPPSKELGQWWARAADEVPIGNILRDITQFLEKVAWFFPSLIFQYPLLMLLVMATVVIMLYFLFRYNFPSTPPAIFLDPRPHQQLPESRGLLPKRAKPHHH</sequence>
<feature type="transmembrane region" description="Helical" evidence="12">
    <location>
        <begin position="2183"/>
        <end position="2200"/>
    </location>
</feature>
<comment type="catalytic activity">
    <reaction evidence="10">
        <text>thymidine + ATP = dTMP + ADP + H(+)</text>
        <dbReference type="Rhea" id="RHEA:19129"/>
        <dbReference type="ChEBI" id="CHEBI:15378"/>
        <dbReference type="ChEBI" id="CHEBI:17748"/>
        <dbReference type="ChEBI" id="CHEBI:30616"/>
        <dbReference type="ChEBI" id="CHEBI:63528"/>
        <dbReference type="ChEBI" id="CHEBI:456216"/>
        <dbReference type="EC" id="2.7.1.21"/>
    </reaction>
    <physiologicalReaction direction="left-to-right" evidence="10">
        <dbReference type="Rhea" id="RHEA:19130"/>
    </physiologicalReaction>
</comment>
<keyword evidence="6" id="KW-0547">Nucleotide-binding</keyword>
<evidence type="ECO:0000256" key="8">
    <source>
        <dbReference type="ARBA" id="ARBA00022840"/>
    </source>
</evidence>
<dbReference type="InterPro" id="IPR036397">
    <property type="entry name" value="RNaseH_sf"/>
</dbReference>
<dbReference type="OrthoDB" id="5819143at2759"/>
<feature type="compositionally biased region" description="Basic and acidic residues" evidence="11">
    <location>
        <begin position="360"/>
        <end position="372"/>
    </location>
</feature>
<dbReference type="Pfam" id="PF07245">
    <property type="entry name" value="Phlebovirus_G2"/>
    <property type="match status" value="1"/>
</dbReference>
<comment type="similarity">
    <text evidence="1">Belongs to the thymidine kinase family.</text>
</comment>
<feature type="transmembrane region" description="Helical" evidence="12">
    <location>
        <begin position="2129"/>
        <end position="2153"/>
    </location>
</feature>
<evidence type="ECO:0000256" key="4">
    <source>
        <dbReference type="ARBA" id="ARBA00022634"/>
    </source>
</evidence>
<dbReference type="Gene3D" id="3.40.50.300">
    <property type="entry name" value="P-loop containing nucleotide triphosphate hydrolases"/>
    <property type="match status" value="1"/>
</dbReference>
<dbReference type="Gene3D" id="2.60.98.50">
    <property type="match status" value="1"/>
</dbReference>
<dbReference type="Proteomes" id="UP000582659">
    <property type="component" value="Unassembled WGS sequence"/>
</dbReference>
<dbReference type="GO" id="GO:0003676">
    <property type="term" value="F:nucleic acid binding"/>
    <property type="evidence" value="ECO:0007669"/>
    <property type="project" value="InterPro"/>
</dbReference>
<proteinExistence type="inferred from homology"/>
<evidence type="ECO:0000256" key="3">
    <source>
        <dbReference type="ARBA" id="ARBA00021150"/>
    </source>
</evidence>
<dbReference type="GO" id="GO:0004797">
    <property type="term" value="F:thymidine kinase activity"/>
    <property type="evidence" value="ECO:0007669"/>
    <property type="project" value="UniProtKB-EC"/>
</dbReference>
<dbReference type="Gene3D" id="3.30.60.20">
    <property type="match status" value="1"/>
</dbReference>
<dbReference type="InterPro" id="IPR040676">
    <property type="entry name" value="DUF5641"/>
</dbReference>
<dbReference type="EC" id="2.7.1.21" evidence="2"/>
<keyword evidence="8" id="KW-0067">ATP-binding</keyword>
<gene>
    <name evidence="14" type="ORF">BXYJ_LOCUS10382</name>
</gene>
<dbReference type="InterPro" id="IPR027417">
    <property type="entry name" value="P-loop_NTPase"/>
</dbReference>
<feature type="domain" description="Integrase catalytic" evidence="13">
    <location>
        <begin position="1732"/>
        <end position="1920"/>
    </location>
</feature>
<dbReference type="Pfam" id="PF18701">
    <property type="entry name" value="DUF5641"/>
    <property type="match status" value="1"/>
</dbReference>
<feature type="transmembrane region" description="Helical" evidence="12">
    <location>
        <begin position="2674"/>
        <end position="2695"/>
    </location>
</feature>
<dbReference type="SUPFAM" id="SSF53098">
    <property type="entry name" value="Ribonuclease H-like"/>
    <property type="match status" value="1"/>
</dbReference>
<evidence type="ECO:0000256" key="12">
    <source>
        <dbReference type="SAM" id="Phobius"/>
    </source>
</evidence>
<dbReference type="Pfam" id="PF00265">
    <property type="entry name" value="TK"/>
    <property type="match status" value="1"/>
</dbReference>
<keyword evidence="5" id="KW-0808">Transferase</keyword>
<dbReference type="Gene3D" id="2.60.40.3770">
    <property type="match status" value="1"/>
</dbReference>
<dbReference type="EMBL" id="CAJFDI010000004">
    <property type="protein sequence ID" value="CAD5228313.1"/>
    <property type="molecule type" value="Genomic_DNA"/>
</dbReference>
<name>A0A7I8XA15_BURXY</name>
<dbReference type="EMBL" id="CAJFCV020000004">
    <property type="protein sequence ID" value="CAG9118871.1"/>
    <property type="molecule type" value="Genomic_DNA"/>
</dbReference>
<dbReference type="InterPro" id="IPR001584">
    <property type="entry name" value="Integrase_cat-core"/>
</dbReference>
<dbReference type="InterPro" id="IPR043502">
    <property type="entry name" value="DNA/RNA_pol_sf"/>
</dbReference>
<dbReference type="InterPro" id="IPR001267">
    <property type="entry name" value="Thymidine_kinase"/>
</dbReference>
<dbReference type="GO" id="GO:0042575">
    <property type="term" value="C:DNA polymerase complex"/>
    <property type="evidence" value="ECO:0007669"/>
    <property type="project" value="UniProtKB-ARBA"/>
</dbReference>